<dbReference type="GO" id="GO:0008202">
    <property type="term" value="P:steroid metabolic process"/>
    <property type="evidence" value="ECO:0007669"/>
    <property type="project" value="UniProtKB-ARBA"/>
</dbReference>
<name>A0A7C9P5K5_9BACT</name>
<dbReference type="PROSITE" id="PS51318">
    <property type="entry name" value="TAT"/>
    <property type="match status" value="1"/>
</dbReference>
<evidence type="ECO:0000256" key="4">
    <source>
        <dbReference type="ARBA" id="ARBA00023002"/>
    </source>
</evidence>
<dbReference type="EMBL" id="QWKH01000032">
    <property type="protein sequence ID" value="NBI34531.1"/>
    <property type="molecule type" value="Genomic_DNA"/>
</dbReference>
<sequence>MGRQRRAGAGDGRNGIRRSVAWGRVEKKTRLRRQAAERRGPQAGPRKDRGLDAGLRKGRPAGRVANGTRPRNGPRKGEGVMMKNTETAGLSRRSFFKMGAGAAALAGVSALAGCAPKGAPETKAEAAPADGSAAPASADATSTTVAAADPLAAPAAITDIAETKDYDIVVVGLGMAGAACALAAVEGGAKVAVLQKGEMCLTHGNFCAVINSPEFTEAGCETIDVDEMMKQFNANNNNLINWSLVRRYFDESPESGSWILKKAEEAGVKAIIPAPIPAVKFEGKQIAGAKGMADLAEQKGAEVFFNCPGVQLVVDGSGAVTGVIGESANGYIQFNAKKGVVLATGDYGNNRDMLAKWCPGALPFENFYNPPYNDGEGHLMGLWAGARMQEAPHPKMVHVHHYVGDGDKNAPMRKAPWLNVNDYGDRFMDESTLYEHRCNQAVKYPNVHATQIFDGNYEQYYAQMPNQVDPANDGTLEDFIEWGFAFKADSIEELAKVADFPADHLKATVDRYNELVAGGRDDDYMKPMEFMYPIDTPPFYAIRRQYVISVITGGLEVDDNCNVVDEEWNPIPGLYAVGNVQGGMFGGTDYPFDITGLSLGRAMTFGYVVGRDLAKA</sequence>
<dbReference type="SUPFAM" id="SSF51905">
    <property type="entry name" value="FAD/NAD(P)-binding domain"/>
    <property type="match status" value="1"/>
</dbReference>
<keyword evidence="2" id="KW-0285">Flavoprotein</keyword>
<dbReference type="InterPro" id="IPR006311">
    <property type="entry name" value="TAT_signal"/>
</dbReference>
<dbReference type="InterPro" id="IPR050315">
    <property type="entry name" value="FAD-oxidoreductase_2"/>
</dbReference>
<evidence type="ECO:0000313" key="7">
    <source>
        <dbReference type="EMBL" id="NBI34531.1"/>
    </source>
</evidence>
<dbReference type="InterPro" id="IPR036188">
    <property type="entry name" value="FAD/NAD-bd_sf"/>
</dbReference>
<dbReference type="GO" id="GO:0016491">
    <property type="term" value="F:oxidoreductase activity"/>
    <property type="evidence" value="ECO:0007669"/>
    <property type="project" value="UniProtKB-KW"/>
</dbReference>
<keyword evidence="3" id="KW-0274">FAD</keyword>
<feature type="domain" description="FAD-dependent oxidoreductase 2 FAD-binding" evidence="6">
    <location>
        <begin position="167"/>
        <end position="588"/>
    </location>
</feature>
<gene>
    <name evidence="7" type="ORF">D1639_05705</name>
</gene>
<protein>
    <submittedName>
        <fullName evidence="7">FAD-binding protein</fullName>
    </submittedName>
</protein>
<dbReference type="PANTHER" id="PTHR43400">
    <property type="entry name" value="FUMARATE REDUCTASE"/>
    <property type="match status" value="1"/>
</dbReference>
<accession>A0A7C9P5K5</accession>
<feature type="compositionally biased region" description="Low complexity" evidence="5">
    <location>
        <begin position="125"/>
        <end position="136"/>
    </location>
</feature>
<dbReference type="InterPro" id="IPR003953">
    <property type="entry name" value="FAD-dep_OxRdtase_2_FAD-bd"/>
</dbReference>
<dbReference type="Gene3D" id="3.50.50.60">
    <property type="entry name" value="FAD/NAD(P)-binding domain"/>
    <property type="match status" value="1"/>
</dbReference>
<dbReference type="Gene3D" id="3.90.700.10">
    <property type="entry name" value="Succinate dehydrogenase/fumarate reductase flavoprotein, catalytic domain"/>
    <property type="match status" value="1"/>
</dbReference>
<organism evidence="7">
    <name type="scientific">Muribaculaceae bacterium Z82</name>
    <dbReference type="NCBI Taxonomy" id="2304548"/>
    <lineage>
        <taxon>Bacteria</taxon>
        <taxon>Pseudomonadati</taxon>
        <taxon>Bacteroidota</taxon>
        <taxon>Bacteroidia</taxon>
        <taxon>Bacteroidales</taxon>
        <taxon>Muribaculaceae</taxon>
    </lineage>
</organism>
<dbReference type="SUPFAM" id="SSF56425">
    <property type="entry name" value="Succinate dehydrogenase/fumarate reductase flavoprotein, catalytic domain"/>
    <property type="match status" value="1"/>
</dbReference>
<keyword evidence="4" id="KW-0560">Oxidoreductase</keyword>
<feature type="region of interest" description="Disordered" evidence="5">
    <location>
        <begin position="117"/>
        <end position="136"/>
    </location>
</feature>
<evidence type="ECO:0000256" key="5">
    <source>
        <dbReference type="SAM" id="MobiDB-lite"/>
    </source>
</evidence>
<feature type="region of interest" description="Disordered" evidence="5">
    <location>
        <begin position="1"/>
        <end position="80"/>
    </location>
</feature>
<feature type="compositionally biased region" description="Basic and acidic residues" evidence="5">
    <location>
        <begin position="24"/>
        <end position="55"/>
    </location>
</feature>
<evidence type="ECO:0000256" key="1">
    <source>
        <dbReference type="ARBA" id="ARBA00001974"/>
    </source>
</evidence>
<comment type="cofactor">
    <cofactor evidence="1">
        <name>FAD</name>
        <dbReference type="ChEBI" id="CHEBI:57692"/>
    </cofactor>
</comment>
<dbReference type="PANTHER" id="PTHR43400:SF10">
    <property type="entry name" value="3-OXOSTEROID 1-DEHYDROGENASE"/>
    <property type="match status" value="1"/>
</dbReference>
<dbReference type="InterPro" id="IPR027477">
    <property type="entry name" value="Succ_DH/fumarate_Rdtase_cat_sf"/>
</dbReference>
<dbReference type="Pfam" id="PF00890">
    <property type="entry name" value="FAD_binding_2"/>
    <property type="match status" value="1"/>
</dbReference>
<proteinExistence type="predicted"/>
<dbReference type="AlphaFoldDB" id="A0A7C9P5K5"/>
<reference evidence="7" key="1">
    <citation type="submission" date="2018-08" db="EMBL/GenBank/DDBJ databases">
        <title>Murine metabolic-syndrome-specific gut microbial biobank.</title>
        <authorList>
            <person name="Liu C."/>
        </authorList>
    </citation>
    <scope>NUCLEOTIDE SEQUENCE [LARGE SCALE GENOMIC DNA]</scope>
    <source>
        <strain evidence="7">Z82</strain>
    </source>
</reference>
<evidence type="ECO:0000256" key="2">
    <source>
        <dbReference type="ARBA" id="ARBA00022630"/>
    </source>
</evidence>
<evidence type="ECO:0000256" key="3">
    <source>
        <dbReference type="ARBA" id="ARBA00022827"/>
    </source>
</evidence>
<evidence type="ECO:0000259" key="6">
    <source>
        <dbReference type="Pfam" id="PF00890"/>
    </source>
</evidence>
<comment type="caution">
    <text evidence="7">The sequence shown here is derived from an EMBL/GenBank/DDBJ whole genome shotgun (WGS) entry which is preliminary data.</text>
</comment>